<dbReference type="PROSITE" id="PS50928">
    <property type="entry name" value="ABC_TM1"/>
    <property type="match status" value="1"/>
</dbReference>
<evidence type="ECO:0000259" key="8">
    <source>
        <dbReference type="PROSITE" id="PS50928"/>
    </source>
</evidence>
<evidence type="ECO:0000256" key="2">
    <source>
        <dbReference type="ARBA" id="ARBA00022448"/>
    </source>
</evidence>
<keyword evidence="10" id="KW-1185">Reference proteome</keyword>
<gene>
    <name evidence="9" type="ORF">E1809_20660</name>
</gene>
<accession>A0A4R5K8T0</accession>
<evidence type="ECO:0000313" key="10">
    <source>
        <dbReference type="Proteomes" id="UP000295511"/>
    </source>
</evidence>
<evidence type="ECO:0000256" key="5">
    <source>
        <dbReference type="ARBA" id="ARBA00022989"/>
    </source>
</evidence>
<dbReference type="PANTHER" id="PTHR43744:SF3">
    <property type="entry name" value="LACTOSE TRANSPORT SYSTEM PERMEASE PROTEIN LACG"/>
    <property type="match status" value="1"/>
</dbReference>
<dbReference type="SUPFAM" id="SSF161098">
    <property type="entry name" value="MetI-like"/>
    <property type="match status" value="1"/>
</dbReference>
<feature type="transmembrane region" description="Helical" evidence="7">
    <location>
        <begin position="71"/>
        <end position="90"/>
    </location>
</feature>
<feature type="transmembrane region" description="Helical" evidence="7">
    <location>
        <begin position="237"/>
        <end position="258"/>
    </location>
</feature>
<evidence type="ECO:0000256" key="4">
    <source>
        <dbReference type="ARBA" id="ARBA00022692"/>
    </source>
</evidence>
<organism evidence="9 10">
    <name type="scientific">Arthrobacter terricola</name>
    <dbReference type="NCBI Taxonomy" id="2547396"/>
    <lineage>
        <taxon>Bacteria</taxon>
        <taxon>Bacillati</taxon>
        <taxon>Actinomycetota</taxon>
        <taxon>Actinomycetes</taxon>
        <taxon>Micrococcales</taxon>
        <taxon>Micrococcaceae</taxon>
        <taxon>Arthrobacter</taxon>
    </lineage>
</organism>
<dbReference type="InterPro" id="IPR035906">
    <property type="entry name" value="MetI-like_sf"/>
</dbReference>
<dbReference type="CDD" id="cd06261">
    <property type="entry name" value="TM_PBP2"/>
    <property type="match status" value="1"/>
</dbReference>
<evidence type="ECO:0000256" key="6">
    <source>
        <dbReference type="ARBA" id="ARBA00023136"/>
    </source>
</evidence>
<reference evidence="9 10" key="1">
    <citation type="submission" date="2019-03" db="EMBL/GenBank/DDBJ databases">
        <title>Whole genome sequence of Arthrobacter sp JH1-1.</title>
        <authorList>
            <person name="Trinh H.N."/>
        </authorList>
    </citation>
    <scope>NUCLEOTIDE SEQUENCE [LARGE SCALE GENOMIC DNA]</scope>
    <source>
        <strain evidence="9 10">JH1-1</strain>
    </source>
</reference>
<dbReference type="EMBL" id="SMRU01000029">
    <property type="protein sequence ID" value="TDF91541.1"/>
    <property type="molecule type" value="Genomic_DNA"/>
</dbReference>
<keyword evidence="6 7" id="KW-0472">Membrane</keyword>
<keyword evidence="5 7" id="KW-1133">Transmembrane helix</keyword>
<keyword evidence="2 7" id="KW-0813">Transport</keyword>
<keyword evidence="3" id="KW-1003">Cell membrane</keyword>
<feature type="transmembrane region" description="Helical" evidence="7">
    <location>
        <begin position="9"/>
        <end position="30"/>
    </location>
</feature>
<dbReference type="Proteomes" id="UP000295511">
    <property type="component" value="Unassembled WGS sequence"/>
</dbReference>
<evidence type="ECO:0000256" key="1">
    <source>
        <dbReference type="ARBA" id="ARBA00004651"/>
    </source>
</evidence>
<dbReference type="InterPro" id="IPR000515">
    <property type="entry name" value="MetI-like"/>
</dbReference>
<evidence type="ECO:0000256" key="3">
    <source>
        <dbReference type="ARBA" id="ARBA00022475"/>
    </source>
</evidence>
<proteinExistence type="inferred from homology"/>
<dbReference type="OrthoDB" id="3521657at2"/>
<dbReference type="PANTHER" id="PTHR43744">
    <property type="entry name" value="ABC TRANSPORTER PERMEASE PROTEIN MG189-RELATED-RELATED"/>
    <property type="match status" value="1"/>
</dbReference>
<comment type="subcellular location">
    <subcellularLocation>
        <location evidence="1 7">Cell membrane</location>
        <topology evidence="1 7">Multi-pass membrane protein</topology>
    </subcellularLocation>
</comment>
<evidence type="ECO:0000256" key="7">
    <source>
        <dbReference type="RuleBase" id="RU363032"/>
    </source>
</evidence>
<name>A0A4R5K8T0_9MICC</name>
<evidence type="ECO:0000313" key="9">
    <source>
        <dbReference type="EMBL" id="TDF91541.1"/>
    </source>
</evidence>
<dbReference type="RefSeq" id="WP_133206129.1">
    <property type="nucleotide sequence ID" value="NZ_SMRU01000029.1"/>
</dbReference>
<feature type="transmembrane region" description="Helical" evidence="7">
    <location>
        <begin position="135"/>
        <end position="158"/>
    </location>
</feature>
<dbReference type="AlphaFoldDB" id="A0A4R5K8T0"/>
<dbReference type="GO" id="GO:0005886">
    <property type="term" value="C:plasma membrane"/>
    <property type="evidence" value="ECO:0007669"/>
    <property type="project" value="UniProtKB-SubCell"/>
</dbReference>
<dbReference type="Pfam" id="PF00528">
    <property type="entry name" value="BPD_transp_1"/>
    <property type="match status" value="1"/>
</dbReference>
<feature type="transmembrane region" description="Helical" evidence="7">
    <location>
        <begin position="102"/>
        <end position="123"/>
    </location>
</feature>
<dbReference type="GO" id="GO:0055085">
    <property type="term" value="P:transmembrane transport"/>
    <property type="evidence" value="ECO:0007669"/>
    <property type="project" value="InterPro"/>
</dbReference>
<feature type="transmembrane region" description="Helical" evidence="7">
    <location>
        <begin position="179"/>
        <end position="204"/>
    </location>
</feature>
<sequence length="272" mass="29568">MKRYTLKTGALEVVMIVVALLFAAPVYVLINTALNSGGVTASLTPVANPSFDNFATAWVSGGLGPAMVNNVVITVVSVFLIVVISASAAYPLARITRTWSKLTFAFFLGGLLIPGLLALIPLYTTFRDLHLIGSIWGLVIIYVGAQMPFSIFLYVQFLRSLPLDFEEAATLDGGSPFRVFWQVVFPLMRPITGTVVILNTIHVWNDFFTPLLYLSGSGTNTIPIAIYSFTGQYVNQWGTIFAALIIGVTPLLIFYFLLQRSIIKGFAGGLKG</sequence>
<feature type="domain" description="ABC transmembrane type-1" evidence="8">
    <location>
        <begin position="67"/>
        <end position="258"/>
    </location>
</feature>
<protein>
    <submittedName>
        <fullName evidence="9">Carbohydrate ABC transporter permease</fullName>
    </submittedName>
</protein>
<keyword evidence="4 7" id="KW-0812">Transmembrane</keyword>
<dbReference type="Gene3D" id="1.10.3720.10">
    <property type="entry name" value="MetI-like"/>
    <property type="match status" value="1"/>
</dbReference>
<comment type="similarity">
    <text evidence="7">Belongs to the binding-protein-dependent transport system permease family.</text>
</comment>
<comment type="caution">
    <text evidence="9">The sequence shown here is derived from an EMBL/GenBank/DDBJ whole genome shotgun (WGS) entry which is preliminary data.</text>
</comment>